<evidence type="ECO:0000313" key="2">
    <source>
        <dbReference type="Proteomes" id="UP000594638"/>
    </source>
</evidence>
<keyword evidence="2" id="KW-1185">Reference proteome</keyword>
<proteinExistence type="predicted"/>
<organism evidence="1 2">
    <name type="scientific">Olea europaea subsp. europaea</name>
    <dbReference type="NCBI Taxonomy" id="158383"/>
    <lineage>
        <taxon>Eukaryota</taxon>
        <taxon>Viridiplantae</taxon>
        <taxon>Streptophyta</taxon>
        <taxon>Embryophyta</taxon>
        <taxon>Tracheophyta</taxon>
        <taxon>Spermatophyta</taxon>
        <taxon>Magnoliopsida</taxon>
        <taxon>eudicotyledons</taxon>
        <taxon>Gunneridae</taxon>
        <taxon>Pentapetalae</taxon>
        <taxon>asterids</taxon>
        <taxon>lamiids</taxon>
        <taxon>Lamiales</taxon>
        <taxon>Oleaceae</taxon>
        <taxon>Oleeae</taxon>
        <taxon>Olea</taxon>
    </lineage>
</organism>
<feature type="non-terminal residue" evidence="1">
    <location>
        <position position="83"/>
    </location>
</feature>
<dbReference type="Gramene" id="OE9A013983T1">
    <property type="protein sequence ID" value="OE9A013983C1"/>
    <property type="gene ID" value="OE9A013983"/>
</dbReference>
<dbReference type="OrthoDB" id="928707at2759"/>
<protein>
    <submittedName>
        <fullName evidence="1">Uncharacterized protein</fullName>
    </submittedName>
</protein>
<comment type="caution">
    <text evidence="1">The sequence shown here is derived from an EMBL/GenBank/DDBJ whole genome shotgun (WGS) entry which is preliminary data.</text>
</comment>
<reference evidence="1 2" key="1">
    <citation type="submission" date="2019-12" db="EMBL/GenBank/DDBJ databases">
        <authorList>
            <person name="Alioto T."/>
            <person name="Alioto T."/>
            <person name="Gomez Garrido J."/>
        </authorList>
    </citation>
    <scope>NUCLEOTIDE SEQUENCE [LARGE SCALE GENOMIC DNA]</scope>
</reference>
<dbReference type="EMBL" id="CACTIH010010086">
    <property type="protein sequence ID" value="CAA3033259.1"/>
    <property type="molecule type" value="Genomic_DNA"/>
</dbReference>
<name>A0A8S0VPD5_OLEEU</name>
<dbReference type="AlphaFoldDB" id="A0A8S0VPD5"/>
<feature type="non-terminal residue" evidence="1">
    <location>
        <position position="1"/>
    </location>
</feature>
<gene>
    <name evidence="1" type="ORF">OLEA9_A013983</name>
</gene>
<evidence type="ECO:0000313" key="1">
    <source>
        <dbReference type="EMBL" id="CAA3033259.1"/>
    </source>
</evidence>
<dbReference type="Proteomes" id="UP000594638">
    <property type="component" value="Unassembled WGS sequence"/>
</dbReference>
<accession>A0A8S0VPD5</accession>
<sequence>DRPHVGYISCRRRIGNLDDPSTLCICTEFSNSQILAITDQNNGHGMDFRRRVSSAYIVQLVVYAQVGVGTGGDWWGLIVVAQL</sequence>